<gene>
    <name evidence="6" type="ORF">GA0070609_1707</name>
</gene>
<dbReference type="PIRSF" id="PIRSF001112">
    <property type="entry name" value="Epoxide_hydrolase"/>
    <property type="match status" value="1"/>
</dbReference>
<dbReference type="PRINTS" id="PR00412">
    <property type="entry name" value="EPOXHYDRLASE"/>
</dbReference>
<evidence type="ECO:0000256" key="3">
    <source>
        <dbReference type="ARBA" id="ARBA00022801"/>
    </source>
</evidence>
<keyword evidence="3" id="KW-0378">Hydrolase</keyword>
<evidence type="ECO:0000256" key="1">
    <source>
        <dbReference type="ARBA" id="ARBA00010088"/>
    </source>
</evidence>
<dbReference type="PANTHER" id="PTHR21661:SF35">
    <property type="entry name" value="EPOXIDE HYDROLASE"/>
    <property type="match status" value="1"/>
</dbReference>
<dbReference type="Gene3D" id="3.40.50.1820">
    <property type="entry name" value="alpha/beta hydrolase"/>
    <property type="match status" value="1"/>
</dbReference>
<dbReference type="Proteomes" id="UP000198217">
    <property type="component" value="Chromosome I"/>
</dbReference>
<proteinExistence type="inferred from homology"/>
<dbReference type="InterPro" id="IPR010497">
    <property type="entry name" value="Epoxide_hydro_N"/>
</dbReference>
<protein>
    <submittedName>
        <fullName evidence="6">Pimeloyl-ACP methyl ester carboxylesterase</fullName>
    </submittedName>
</protein>
<evidence type="ECO:0000256" key="2">
    <source>
        <dbReference type="ARBA" id="ARBA00022797"/>
    </source>
</evidence>
<dbReference type="AlphaFoldDB" id="A0A1C5HJ11"/>
<dbReference type="PANTHER" id="PTHR21661">
    <property type="entry name" value="EPOXIDE HYDROLASE 1-RELATED"/>
    <property type="match status" value="1"/>
</dbReference>
<reference evidence="6 7" key="1">
    <citation type="submission" date="2016-06" db="EMBL/GenBank/DDBJ databases">
        <authorList>
            <person name="Kjaerup R.B."/>
            <person name="Dalgaard T.S."/>
            <person name="Juul-Madsen H.R."/>
        </authorList>
    </citation>
    <scope>NUCLEOTIDE SEQUENCE [LARGE SCALE GENOMIC DNA]</scope>
    <source>
        <strain evidence="6 7">DSM 43904</strain>
    </source>
</reference>
<evidence type="ECO:0000256" key="4">
    <source>
        <dbReference type="PIRSR" id="PIRSR001112-1"/>
    </source>
</evidence>
<dbReference type="InterPro" id="IPR016292">
    <property type="entry name" value="Epoxide_hydrolase"/>
</dbReference>
<evidence type="ECO:0000313" key="7">
    <source>
        <dbReference type="Proteomes" id="UP000198217"/>
    </source>
</evidence>
<keyword evidence="7" id="KW-1185">Reference proteome</keyword>
<evidence type="ECO:0000313" key="6">
    <source>
        <dbReference type="EMBL" id="SCG45978.1"/>
    </source>
</evidence>
<feature type="active site" description="Nucleophile" evidence="4">
    <location>
        <position position="165"/>
    </location>
</feature>
<feature type="active site" description="Proton donor" evidence="4">
    <location>
        <position position="292"/>
    </location>
</feature>
<dbReference type="GO" id="GO:0097176">
    <property type="term" value="P:epoxide metabolic process"/>
    <property type="evidence" value="ECO:0007669"/>
    <property type="project" value="TreeGrafter"/>
</dbReference>
<dbReference type="EMBL" id="LT607750">
    <property type="protein sequence ID" value="SCG45978.1"/>
    <property type="molecule type" value="Genomic_DNA"/>
</dbReference>
<name>A0A1C5HJ11_9ACTN</name>
<evidence type="ECO:0000259" key="5">
    <source>
        <dbReference type="Pfam" id="PF06441"/>
    </source>
</evidence>
<sequence>MTSFRIEIPEADLDDLHRRLSATRWPDELPGVGWERGVPVGYLQELAGYWRDGFDWRKQEAELNRYPQFVADVDGQRLHFLHIRSTDPAAVPLLLIHGWPGTVVEFLDVIGLLSDRFHLVIPSVPGHGFSPAPAASGWTHAHTARAFAGLMARLGYQRYGVQGGDIGAFIGPQVGRVAPEQVIGVHANAFVTFPQGELTGLTEAEQRRLALFQRFNDDMMGYMHIQGTRPQTLSYALTDSPVGQLAWIVEKFKEWTDPAADLPEQAVARDRILANVAIYWFTATARSSANQYYETFHEVADWGGPRGTVPTGIAVFPNDVAIRRLAERTENVTHWAEYDRGGHFAALEAPDLLADDVRTFFDGLR</sequence>
<keyword evidence="2" id="KW-0058">Aromatic hydrocarbons catabolism</keyword>
<feature type="active site" description="Proton acceptor" evidence="4">
    <location>
        <position position="343"/>
    </location>
</feature>
<dbReference type="SUPFAM" id="SSF53474">
    <property type="entry name" value="alpha/beta-Hydrolases"/>
    <property type="match status" value="1"/>
</dbReference>
<dbReference type="GO" id="GO:0004301">
    <property type="term" value="F:epoxide hydrolase activity"/>
    <property type="evidence" value="ECO:0007669"/>
    <property type="project" value="TreeGrafter"/>
</dbReference>
<dbReference type="InterPro" id="IPR000639">
    <property type="entry name" value="Epox_hydrolase-like"/>
</dbReference>
<feature type="domain" description="Epoxide hydrolase N-terminal" evidence="5">
    <location>
        <begin position="2"/>
        <end position="106"/>
    </location>
</feature>
<dbReference type="RefSeq" id="WP_197700331.1">
    <property type="nucleotide sequence ID" value="NZ_LT607750.1"/>
</dbReference>
<comment type="similarity">
    <text evidence="1">Belongs to the peptidase S33 family.</text>
</comment>
<dbReference type="InterPro" id="IPR029058">
    <property type="entry name" value="AB_hydrolase_fold"/>
</dbReference>
<accession>A0A1C5HJ11</accession>
<organism evidence="6 7">
    <name type="scientific">Micromonospora echinaurantiaca</name>
    <dbReference type="NCBI Taxonomy" id="47857"/>
    <lineage>
        <taxon>Bacteria</taxon>
        <taxon>Bacillati</taxon>
        <taxon>Actinomycetota</taxon>
        <taxon>Actinomycetes</taxon>
        <taxon>Micromonosporales</taxon>
        <taxon>Micromonosporaceae</taxon>
        <taxon>Micromonospora</taxon>
    </lineage>
</organism>
<dbReference type="Pfam" id="PF06441">
    <property type="entry name" value="EHN"/>
    <property type="match status" value="1"/>
</dbReference>